<organism evidence="1">
    <name type="scientific">Lepeophtheirus salmonis</name>
    <name type="common">Salmon louse</name>
    <name type="synonym">Caligus salmonis</name>
    <dbReference type="NCBI Taxonomy" id="72036"/>
    <lineage>
        <taxon>Eukaryota</taxon>
        <taxon>Metazoa</taxon>
        <taxon>Ecdysozoa</taxon>
        <taxon>Arthropoda</taxon>
        <taxon>Crustacea</taxon>
        <taxon>Multicrustacea</taxon>
        <taxon>Hexanauplia</taxon>
        <taxon>Copepoda</taxon>
        <taxon>Siphonostomatoida</taxon>
        <taxon>Caligidae</taxon>
        <taxon>Lepeophtheirus</taxon>
    </lineage>
</organism>
<accession>A0A0K2ULA5</accession>
<feature type="non-terminal residue" evidence="1">
    <location>
        <position position="1"/>
    </location>
</feature>
<name>A0A0K2ULA5_LEPSM</name>
<dbReference type="EMBL" id="HACA01021688">
    <property type="protein sequence ID" value="CDW39049.1"/>
    <property type="molecule type" value="Transcribed_RNA"/>
</dbReference>
<dbReference type="AlphaFoldDB" id="A0A0K2ULA5"/>
<sequence>GLEHTPKKVLSVEIRLSWVVVNRYSNINEPDLIKESSGWECIDYI</sequence>
<protein>
    <submittedName>
        <fullName evidence="1">Uncharacterized protein</fullName>
    </submittedName>
</protein>
<reference evidence="1" key="1">
    <citation type="submission" date="2014-05" db="EMBL/GenBank/DDBJ databases">
        <authorList>
            <person name="Chronopoulou M."/>
        </authorList>
    </citation>
    <scope>NUCLEOTIDE SEQUENCE</scope>
    <source>
        <tissue evidence="1">Whole organism</tissue>
    </source>
</reference>
<proteinExistence type="predicted"/>
<evidence type="ECO:0000313" key="1">
    <source>
        <dbReference type="EMBL" id="CDW39049.1"/>
    </source>
</evidence>